<accession>A0A6J4PSM3</accession>
<organism evidence="2">
    <name type="scientific">uncultured Rubrobacteraceae bacterium</name>
    <dbReference type="NCBI Taxonomy" id="349277"/>
    <lineage>
        <taxon>Bacteria</taxon>
        <taxon>Bacillati</taxon>
        <taxon>Actinomycetota</taxon>
        <taxon>Rubrobacteria</taxon>
        <taxon>Rubrobacterales</taxon>
        <taxon>Rubrobacteraceae</taxon>
        <taxon>environmental samples</taxon>
    </lineage>
</organism>
<dbReference type="AlphaFoldDB" id="A0A6J4PSM3"/>
<sequence length="56" mass="6409">MATPAMRRAIPRRGDAAGEYHAHSGHHPRRGVGHKQEREWPYSEVFYQLLRVAAEA</sequence>
<feature type="compositionally biased region" description="Basic and acidic residues" evidence="1">
    <location>
        <begin position="12"/>
        <end position="22"/>
    </location>
</feature>
<protein>
    <submittedName>
        <fullName evidence="2">Uncharacterized protein</fullName>
    </submittedName>
</protein>
<gene>
    <name evidence="2" type="ORF">AVDCRST_MAG78-1285</name>
</gene>
<evidence type="ECO:0000256" key="1">
    <source>
        <dbReference type="SAM" id="MobiDB-lite"/>
    </source>
</evidence>
<name>A0A6J4PSM3_9ACTN</name>
<evidence type="ECO:0000313" key="2">
    <source>
        <dbReference type="EMBL" id="CAA9424834.1"/>
    </source>
</evidence>
<reference evidence="2" key="1">
    <citation type="submission" date="2020-02" db="EMBL/GenBank/DDBJ databases">
        <authorList>
            <person name="Meier V. D."/>
        </authorList>
    </citation>
    <scope>NUCLEOTIDE SEQUENCE</scope>
    <source>
        <strain evidence="2">AVDCRST_MAG78</strain>
    </source>
</reference>
<proteinExistence type="predicted"/>
<feature type="compositionally biased region" description="Basic residues" evidence="1">
    <location>
        <begin position="23"/>
        <end position="33"/>
    </location>
</feature>
<feature type="region of interest" description="Disordered" evidence="1">
    <location>
        <begin position="1"/>
        <end position="36"/>
    </location>
</feature>
<dbReference type="EMBL" id="CADCVB010000090">
    <property type="protein sequence ID" value="CAA9424834.1"/>
    <property type="molecule type" value="Genomic_DNA"/>
</dbReference>